<protein>
    <submittedName>
        <fullName evidence="1">Uncharacterized protein</fullName>
    </submittedName>
</protein>
<accession>A0A078B6W2</accession>
<evidence type="ECO:0000313" key="1">
    <source>
        <dbReference type="EMBL" id="CDW90275.1"/>
    </source>
</evidence>
<name>A0A078B6W2_STYLE</name>
<sequence length="55" mass="5968">MNPTATPIQTFGPLHALTIVPRPGKKKFNTRHEIANPSGTVLIASKVKQAFTKNV</sequence>
<organism evidence="1 2">
    <name type="scientific">Stylonychia lemnae</name>
    <name type="common">Ciliate</name>
    <dbReference type="NCBI Taxonomy" id="5949"/>
    <lineage>
        <taxon>Eukaryota</taxon>
        <taxon>Sar</taxon>
        <taxon>Alveolata</taxon>
        <taxon>Ciliophora</taxon>
        <taxon>Intramacronucleata</taxon>
        <taxon>Spirotrichea</taxon>
        <taxon>Stichotrichia</taxon>
        <taxon>Sporadotrichida</taxon>
        <taxon>Oxytrichidae</taxon>
        <taxon>Stylonychinae</taxon>
        <taxon>Stylonychia</taxon>
    </lineage>
</organism>
<dbReference type="EMBL" id="CCKQ01018314">
    <property type="protein sequence ID" value="CDW90275.1"/>
    <property type="molecule type" value="Genomic_DNA"/>
</dbReference>
<dbReference type="AlphaFoldDB" id="A0A078B6W2"/>
<proteinExistence type="predicted"/>
<gene>
    <name evidence="1" type="primary">Contig14145.g15075</name>
    <name evidence="1" type="ORF">STYLEM_19417</name>
</gene>
<reference evidence="1 2" key="1">
    <citation type="submission" date="2014-06" db="EMBL/GenBank/DDBJ databases">
        <authorList>
            <person name="Swart Estienne"/>
        </authorList>
    </citation>
    <scope>NUCLEOTIDE SEQUENCE [LARGE SCALE GENOMIC DNA]</scope>
    <source>
        <strain evidence="1 2">130c</strain>
    </source>
</reference>
<dbReference type="InParanoid" id="A0A078B6W2"/>
<evidence type="ECO:0000313" key="2">
    <source>
        <dbReference type="Proteomes" id="UP000039865"/>
    </source>
</evidence>
<dbReference type="Proteomes" id="UP000039865">
    <property type="component" value="Unassembled WGS sequence"/>
</dbReference>
<keyword evidence="2" id="KW-1185">Reference proteome</keyword>